<evidence type="ECO:0000313" key="2">
    <source>
        <dbReference type="EMBL" id="OGF20828.1"/>
    </source>
</evidence>
<comment type="caution">
    <text evidence="2">The sequence shown here is derived from an EMBL/GenBank/DDBJ whole genome shotgun (WGS) entry which is preliminary data.</text>
</comment>
<protein>
    <recommendedName>
        <fullName evidence="4">PrgI family protein</fullName>
    </recommendedName>
</protein>
<accession>A0A1F5S293</accession>
<keyword evidence="1" id="KW-0472">Membrane</keyword>
<sequence length="143" mass="16348">MQQFVIPQFIDVEDKIIGPITTRQFVILLSAAIVLFILYKLATFTFFLIFGFPTFAIGVVLAFIKINGQPFHFFLLNLLQTSRRPNLRVWNKELTSDELMGNLKKEEIKAVIKRPIKDVLEETKLSELSLIVNTGGAYRGEDN</sequence>
<evidence type="ECO:0008006" key="4">
    <source>
        <dbReference type="Google" id="ProtNLM"/>
    </source>
</evidence>
<gene>
    <name evidence="2" type="ORF">A2257_03620</name>
</gene>
<dbReference type="Proteomes" id="UP000177407">
    <property type="component" value="Unassembled WGS sequence"/>
</dbReference>
<dbReference type="AlphaFoldDB" id="A0A1F5S293"/>
<feature type="transmembrane region" description="Helical" evidence="1">
    <location>
        <begin position="25"/>
        <end position="49"/>
    </location>
</feature>
<organism evidence="2 3">
    <name type="scientific">Candidatus Falkowbacteria bacterium RIFOXYA2_FULL_38_12</name>
    <dbReference type="NCBI Taxonomy" id="1797993"/>
    <lineage>
        <taxon>Bacteria</taxon>
        <taxon>Candidatus Falkowiibacteriota</taxon>
    </lineage>
</organism>
<keyword evidence="1" id="KW-0812">Transmembrane</keyword>
<dbReference type="InterPro" id="IPR024414">
    <property type="entry name" value="Uncharacterised_PrgI"/>
</dbReference>
<dbReference type="EMBL" id="MFGA01000020">
    <property type="protein sequence ID" value="OGF20828.1"/>
    <property type="molecule type" value="Genomic_DNA"/>
</dbReference>
<keyword evidence="1" id="KW-1133">Transmembrane helix</keyword>
<evidence type="ECO:0000256" key="1">
    <source>
        <dbReference type="SAM" id="Phobius"/>
    </source>
</evidence>
<name>A0A1F5S293_9BACT</name>
<feature type="transmembrane region" description="Helical" evidence="1">
    <location>
        <begin position="55"/>
        <end position="79"/>
    </location>
</feature>
<reference evidence="2 3" key="1">
    <citation type="journal article" date="2016" name="Nat. Commun.">
        <title>Thousands of microbial genomes shed light on interconnected biogeochemical processes in an aquifer system.</title>
        <authorList>
            <person name="Anantharaman K."/>
            <person name="Brown C.T."/>
            <person name="Hug L.A."/>
            <person name="Sharon I."/>
            <person name="Castelle C.J."/>
            <person name="Probst A.J."/>
            <person name="Thomas B.C."/>
            <person name="Singh A."/>
            <person name="Wilkins M.J."/>
            <person name="Karaoz U."/>
            <person name="Brodie E.L."/>
            <person name="Williams K.H."/>
            <person name="Hubbard S.S."/>
            <person name="Banfield J.F."/>
        </authorList>
    </citation>
    <scope>NUCLEOTIDE SEQUENCE [LARGE SCALE GENOMIC DNA]</scope>
</reference>
<dbReference type="Pfam" id="PF12666">
    <property type="entry name" value="PrgI"/>
    <property type="match status" value="1"/>
</dbReference>
<proteinExistence type="predicted"/>
<evidence type="ECO:0000313" key="3">
    <source>
        <dbReference type="Proteomes" id="UP000177407"/>
    </source>
</evidence>